<name>A0ABR7GC03_9FIRM</name>
<dbReference type="EMBL" id="JACOPE010000001">
    <property type="protein sequence ID" value="MBC5684271.1"/>
    <property type="molecule type" value="Genomic_DNA"/>
</dbReference>
<accession>A0ABR7GC03</accession>
<comment type="caution">
    <text evidence="2">The sequence shown here is derived from an EMBL/GenBank/DDBJ whole genome shotgun (WGS) entry which is preliminary data.</text>
</comment>
<reference evidence="2 3" key="1">
    <citation type="submission" date="2020-08" db="EMBL/GenBank/DDBJ databases">
        <title>Genome public.</title>
        <authorList>
            <person name="Liu C."/>
            <person name="Sun Q."/>
        </authorList>
    </citation>
    <scope>NUCLEOTIDE SEQUENCE [LARGE SCALE GENOMIC DNA]</scope>
    <source>
        <strain evidence="2 3">NSJ-13</strain>
    </source>
</reference>
<keyword evidence="1" id="KW-0472">Membrane</keyword>
<dbReference type="RefSeq" id="WP_118725071.1">
    <property type="nucleotide sequence ID" value="NZ_JACOPE010000001.1"/>
</dbReference>
<evidence type="ECO:0000313" key="2">
    <source>
        <dbReference type="EMBL" id="MBC5684271.1"/>
    </source>
</evidence>
<sequence length="154" mass="17621">MTRAEFLEQLRSALQGNVQEHVVQENVAYYNQYISEELQKGKTEEEVLQMLGDPWILAKTIIAASDGTDEEIVYESGHKSYYSEPEQEDSYVRQNVHVFGIDTWWKKLLLILFIVMIVVLVVAIISGIVSFLAPVLIPLLIVMIIIRLIGRLRS</sequence>
<feature type="transmembrane region" description="Helical" evidence="1">
    <location>
        <begin position="108"/>
        <end position="125"/>
    </location>
</feature>
<keyword evidence="1" id="KW-0812">Transmembrane</keyword>
<organism evidence="2 3">
    <name type="scientific">Ruminococcus hominis</name>
    <dbReference type="NCBI Taxonomy" id="2763065"/>
    <lineage>
        <taxon>Bacteria</taxon>
        <taxon>Bacillati</taxon>
        <taxon>Bacillota</taxon>
        <taxon>Clostridia</taxon>
        <taxon>Eubacteriales</taxon>
        <taxon>Oscillospiraceae</taxon>
        <taxon>Ruminococcus</taxon>
    </lineage>
</organism>
<dbReference type="Proteomes" id="UP000631576">
    <property type="component" value="Unassembled WGS sequence"/>
</dbReference>
<feature type="transmembrane region" description="Helical" evidence="1">
    <location>
        <begin position="131"/>
        <end position="150"/>
    </location>
</feature>
<keyword evidence="1" id="KW-1133">Transmembrane helix</keyword>
<dbReference type="Pfam" id="PF22564">
    <property type="entry name" value="HAAS"/>
    <property type="match status" value="1"/>
</dbReference>
<evidence type="ECO:0000313" key="3">
    <source>
        <dbReference type="Proteomes" id="UP000631576"/>
    </source>
</evidence>
<protein>
    <submittedName>
        <fullName evidence="2">DUF1700 domain-containing protein</fullName>
    </submittedName>
</protein>
<keyword evidence="3" id="KW-1185">Reference proteome</keyword>
<gene>
    <name evidence="2" type="ORF">H8S40_12100</name>
</gene>
<proteinExistence type="predicted"/>
<evidence type="ECO:0000256" key="1">
    <source>
        <dbReference type="SAM" id="Phobius"/>
    </source>
</evidence>